<comment type="caution">
    <text evidence="5">The sequence shown here is derived from an EMBL/GenBank/DDBJ whole genome shotgun (WGS) entry which is preliminary data.</text>
</comment>
<dbReference type="InterPro" id="IPR002685">
    <property type="entry name" value="Glyco_trans_15"/>
</dbReference>
<evidence type="ECO:0000256" key="1">
    <source>
        <dbReference type="ARBA" id="ARBA00007677"/>
    </source>
</evidence>
<dbReference type="Pfam" id="PF01793">
    <property type="entry name" value="Glyco_transf_15"/>
    <property type="match status" value="1"/>
</dbReference>
<dbReference type="GO" id="GO:0006487">
    <property type="term" value="P:protein N-linked glycosylation"/>
    <property type="evidence" value="ECO:0007669"/>
    <property type="project" value="TreeGrafter"/>
</dbReference>
<evidence type="ECO:0000256" key="4">
    <source>
        <dbReference type="SAM" id="MobiDB-lite"/>
    </source>
</evidence>
<sequence>MNQAPLNENDTHANNKNEAAVGHNLQAQKDQQQQQQHAGRTTVTEIITIKEQVPQIREPDVPHPNNQDPRKDPPTSKSNHTVERVNGAFVILARNSDLDSLRPTILELEARFNHRYHYPYVFLNEKPFDTAFKRGIEEVAPDSEIEYGLIPNEHWSYPPWIDQEKARQQRQIMKQKKVIYGDSEPYRHMCRFNSGFFYRHPLLAKYKWYWRVEPSVKFPCEIDYDPFRFMQENRKLYGFTVSIKEFVETIPTLWNTTVKFMEQHKDLMPKNNLLHFVEEKDSKNPGGKSIYNRCHFWSNFEIGSLDFMRGREYNMYFDYLDKAGGFFYERWGDAPVHSLGVAMFMNKDQVHWFKDIGYFHNPLWNCPQGDDHKRLKCTCDPKLSIDIKNKQWSCSLEFKDLPFSPIKS</sequence>
<dbReference type="PIRSF" id="PIRSF018153">
    <property type="entry name" value="Glyco_trans_15"/>
    <property type="match status" value="1"/>
</dbReference>
<dbReference type="InterPro" id="IPR029044">
    <property type="entry name" value="Nucleotide-diphossugar_trans"/>
</dbReference>
<keyword evidence="2" id="KW-0808">Transferase</keyword>
<dbReference type="EMBL" id="JANBPU010000240">
    <property type="protein sequence ID" value="KAJ1913771.1"/>
    <property type="molecule type" value="Genomic_DNA"/>
</dbReference>
<protein>
    <submittedName>
        <fullName evidence="5">Alpha-1,2-mannosyltransferase ktr1</fullName>
    </submittedName>
</protein>
<evidence type="ECO:0000313" key="5">
    <source>
        <dbReference type="EMBL" id="KAJ1913771.1"/>
    </source>
</evidence>
<dbReference type="GO" id="GO:0016020">
    <property type="term" value="C:membrane"/>
    <property type="evidence" value="ECO:0007669"/>
    <property type="project" value="InterPro"/>
</dbReference>
<evidence type="ECO:0000313" key="6">
    <source>
        <dbReference type="Proteomes" id="UP001150538"/>
    </source>
</evidence>
<proteinExistence type="inferred from homology"/>
<dbReference type="GO" id="GO:0005794">
    <property type="term" value="C:Golgi apparatus"/>
    <property type="evidence" value="ECO:0007669"/>
    <property type="project" value="TreeGrafter"/>
</dbReference>
<dbReference type="GO" id="GO:0000026">
    <property type="term" value="F:alpha-1,2-mannosyltransferase activity"/>
    <property type="evidence" value="ECO:0007669"/>
    <property type="project" value="TreeGrafter"/>
</dbReference>
<evidence type="ECO:0000256" key="2">
    <source>
        <dbReference type="ARBA" id="ARBA00022679"/>
    </source>
</evidence>
<dbReference type="Gene3D" id="3.90.550.10">
    <property type="entry name" value="Spore Coat Polysaccharide Biosynthesis Protein SpsA, Chain A"/>
    <property type="match status" value="1"/>
</dbReference>
<dbReference type="Proteomes" id="UP001150538">
    <property type="component" value="Unassembled WGS sequence"/>
</dbReference>
<dbReference type="OrthoDB" id="439943at2759"/>
<dbReference type="FunFam" id="3.90.550.10:FF:000051">
    <property type="entry name" value="Alpha-1,2-mannosyltransferase (Ktr4)"/>
    <property type="match status" value="1"/>
</dbReference>
<gene>
    <name evidence="5" type="primary">KTR1_5</name>
    <name evidence="5" type="ORF">H4219_005071</name>
</gene>
<dbReference type="SUPFAM" id="SSF53448">
    <property type="entry name" value="Nucleotide-diphospho-sugar transferases"/>
    <property type="match status" value="1"/>
</dbReference>
<keyword evidence="6" id="KW-1185">Reference proteome</keyword>
<dbReference type="PANTHER" id="PTHR31121">
    <property type="entry name" value="ALPHA-1,2 MANNOSYLTRANSFERASE KTR1"/>
    <property type="match status" value="1"/>
</dbReference>
<evidence type="ECO:0000256" key="3">
    <source>
        <dbReference type="PIRSR" id="PIRSR018153-1"/>
    </source>
</evidence>
<dbReference type="GO" id="GO:0000032">
    <property type="term" value="P:cell wall mannoprotein biosynthetic process"/>
    <property type="evidence" value="ECO:0007669"/>
    <property type="project" value="TreeGrafter"/>
</dbReference>
<organism evidence="5 6">
    <name type="scientific">Mycoemilia scoparia</name>
    <dbReference type="NCBI Taxonomy" id="417184"/>
    <lineage>
        <taxon>Eukaryota</taxon>
        <taxon>Fungi</taxon>
        <taxon>Fungi incertae sedis</taxon>
        <taxon>Zoopagomycota</taxon>
        <taxon>Kickxellomycotina</taxon>
        <taxon>Kickxellomycetes</taxon>
        <taxon>Kickxellales</taxon>
        <taxon>Kickxellaceae</taxon>
        <taxon>Mycoemilia</taxon>
    </lineage>
</organism>
<feature type="compositionally biased region" description="Low complexity" evidence="4">
    <location>
        <begin position="26"/>
        <end position="36"/>
    </location>
</feature>
<feature type="region of interest" description="Disordered" evidence="4">
    <location>
        <begin position="1"/>
        <end position="82"/>
    </location>
</feature>
<dbReference type="PANTHER" id="PTHR31121:SF6">
    <property type="entry name" value="ALPHA-1,2 MANNOSYLTRANSFERASE KTR1"/>
    <property type="match status" value="1"/>
</dbReference>
<name>A0A9W7ZPF6_9FUNG</name>
<comment type="similarity">
    <text evidence="1">Belongs to the glycosyltransferase 15 family.</text>
</comment>
<feature type="active site" description="Nucleophile" evidence="3">
    <location>
        <position position="301"/>
    </location>
</feature>
<dbReference type="AlphaFoldDB" id="A0A9W7ZPF6"/>
<accession>A0A9W7ZPF6</accession>
<reference evidence="5" key="1">
    <citation type="submission" date="2022-07" db="EMBL/GenBank/DDBJ databases">
        <title>Phylogenomic reconstructions and comparative analyses of Kickxellomycotina fungi.</title>
        <authorList>
            <person name="Reynolds N.K."/>
            <person name="Stajich J.E."/>
            <person name="Barry K."/>
            <person name="Grigoriev I.V."/>
            <person name="Crous P."/>
            <person name="Smith M.E."/>
        </authorList>
    </citation>
    <scope>NUCLEOTIDE SEQUENCE</scope>
    <source>
        <strain evidence="5">NBRC 100468</strain>
    </source>
</reference>